<comment type="subunit">
    <text evidence="17">Homotetramer.</text>
</comment>
<evidence type="ECO:0000256" key="19">
    <source>
        <dbReference type="PIRNR" id="PIRNR017184"/>
    </source>
</evidence>
<evidence type="ECO:0000256" key="2">
    <source>
        <dbReference type="ARBA" id="ARBA00000909"/>
    </source>
</evidence>
<keyword evidence="10 17" id="KW-0520">NAD</keyword>
<name>A0A9X2T0R2_9BACT</name>
<proteinExistence type="inferred from homology"/>
<dbReference type="HAMAP" id="MF_01966">
    <property type="entry name" value="NADHX_epimerase"/>
    <property type="match status" value="1"/>
</dbReference>
<evidence type="ECO:0000256" key="4">
    <source>
        <dbReference type="ARBA" id="ARBA00009524"/>
    </source>
</evidence>
<dbReference type="PROSITE" id="PS51383">
    <property type="entry name" value="YJEF_C_3"/>
    <property type="match status" value="1"/>
</dbReference>
<feature type="binding site" evidence="17">
    <location>
        <position position="258"/>
    </location>
    <ligand>
        <name>(6S)-NADPHX</name>
        <dbReference type="ChEBI" id="CHEBI:64076"/>
    </ligand>
</feature>
<dbReference type="InterPro" id="IPR036652">
    <property type="entry name" value="YjeF_N_dom_sf"/>
</dbReference>
<feature type="binding site" evidence="17">
    <location>
        <position position="365"/>
    </location>
    <ligand>
        <name>(6S)-NADPHX</name>
        <dbReference type="ChEBI" id="CHEBI:64076"/>
    </ligand>
</feature>
<feature type="binding site" evidence="17">
    <location>
        <position position="315"/>
    </location>
    <ligand>
        <name>(6S)-NADPHX</name>
        <dbReference type="ChEBI" id="CHEBI:64076"/>
    </ligand>
</feature>
<organism evidence="22 23">
    <name type="scientific">Aquiflexum gelatinilyticum</name>
    <dbReference type="NCBI Taxonomy" id="2961943"/>
    <lineage>
        <taxon>Bacteria</taxon>
        <taxon>Pseudomonadati</taxon>
        <taxon>Bacteroidota</taxon>
        <taxon>Cytophagia</taxon>
        <taxon>Cytophagales</taxon>
        <taxon>Cyclobacteriaceae</taxon>
        <taxon>Aquiflexum</taxon>
    </lineage>
</organism>
<sequence>MLEIIEGNRVSELDKAFAKSEGMSSWDLMERAAISFFNWFKLHFTNFPNEIFIFCGPGNNGGDGLAVARLLEMDGFKVAVVTFEDVLNCSQDYQINFTKLPLGVKVLVYESLEFDLLKNCICIDAIFGVGVNRPLSGKYLKTINSLNKVNAKKIAIDLPSGIPADTILEGDAFQADFTCTFQFPKLGLLIPEHADFTGKIEVLDIGIPEPFLKSFSQKKYYVQKKDIPSFHRKFNNFSHKGDFGRILLIGGDQGKMGAILLCSRAALRTGSGLVHVFAPWDERLVIQVGAPEVMVVNDFSLSDLGIFDAIGIGPGWGLEVDPNYFEMILQSFNSPVVIDADGLNILSKNPNLLKAIPPNSILTPHIKEFERLAGSFKDQIERLEKAREFSINHKVFLVLKGAFTCITCPDGSQYFNSSGNKYMATAGSGDVLTGMITSFLGQGYDSLSAAICGVFQHGLAGELASVKKRRGMVASDILETIPQTYLNLDIE</sequence>
<comment type="function">
    <text evidence="14 19">Bifunctional enzyme that catalyzes the epimerization of the S- and R-forms of NAD(P)HX and the dehydration of the S-form of NAD(P)HX at the expense of ADP, which is converted to AMP. This allows the repair of both epimers of NAD(P)HX, a damaged form of NAD(P)H that is a result of enzymatic or heat-dependent hydration.</text>
</comment>
<comment type="cofactor">
    <cofactor evidence="17">
        <name>Mg(2+)</name>
        <dbReference type="ChEBI" id="CHEBI:18420"/>
    </cofactor>
</comment>
<dbReference type="GO" id="GO:0052855">
    <property type="term" value="F:ADP-dependent NAD(P)H-hydrate dehydratase activity"/>
    <property type="evidence" value="ECO:0007669"/>
    <property type="project" value="UniProtKB-UniRule"/>
</dbReference>
<dbReference type="HAMAP" id="MF_01965">
    <property type="entry name" value="NADHX_dehydratase"/>
    <property type="match status" value="1"/>
</dbReference>
<dbReference type="InterPro" id="IPR029056">
    <property type="entry name" value="Ribokinase-like"/>
</dbReference>
<evidence type="ECO:0000256" key="18">
    <source>
        <dbReference type="HAMAP-Rule" id="MF_01966"/>
    </source>
</evidence>
<evidence type="ECO:0000256" key="11">
    <source>
        <dbReference type="ARBA" id="ARBA00023235"/>
    </source>
</evidence>
<keyword evidence="5 18" id="KW-0479">Metal-binding</keyword>
<comment type="function">
    <text evidence="18">Catalyzes the epimerization of the S- and R-forms of NAD(P)HX, a damaged form of NAD(P)H that is a result of enzymatic or heat-dependent hydration. This is a prerequisite for the S-specific NAD(P)H-hydrate dehydratase to allow the repair of both epimers of NAD(P)HX.</text>
</comment>
<comment type="catalytic activity">
    <reaction evidence="2 18 19">
        <text>(6R)-NADPHX = (6S)-NADPHX</text>
        <dbReference type="Rhea" id="RHEA:32227"/>
        <dbReference type="ChEBI" id="CHEBI:64076"/>
        <dbReference type="ChEBI" id="CHEBI:64077"/>
        <dbReference type="EC" id="5.1.99.6"/>
    </reaction>
</comment>
<keyword evidence="7 17" id="KW-0067">ATP-binding</keyword>
<keyword evidence="11 18" id="KW-0413">Isomerase</keyword>
<reference evidence="22" key="1">
    <citation type="submission" date="2022-08" db="EMBL/GenBank/DDBJ databases">
        <authorList>
            <person name="Zhang D."/>
        </authorList>
    </citation>
    <scope>NUCLEOTIDE SEQUENCE</scope>
    <source>
        <strain evidence="22">XJ19-11</strain>
    </source>
</reference>
<dbReference type="PANTHER" id="PTHR12592:SF0">
    <property type="entry name" value="ATP-DEPENDENT (S)-NAD(P)H-HYDRATE DEHYDRATASE"/>
    <property type="match status" value="1"/>
</dbReference>
<dbReference type="Pfam" id="PF01256">
    <property type="entry name" value="Carb_kinase"/>
    <property type="match status" value="1"/>
</dbReference>
<feature type="binding site" evidence="18">
    <location>
        <position position="139"/>
    </location>
    <ligand>
        <name>(6S)-NADPHX</name>
        <dbReference type="ChEBI" id="CHEBI:64076"/>
    </ligand>
</feature>
<dbReference type="Pfam" id="PF03853">
    <property type="entry name" value="YjeF_N"/>
    <property type="match status" value="1"/>
</dbReference>
<feature type="binding site" evidence="18">
    <location>
        <begin position="59"/>
        <end position="63"/>
    </location>
    <ligand>
        <name>(6S)-NADPHX</name>
        <dbReference type="ChEBI" id="CHEBI:64076"/>
    </ligand>
</feature>
<dbReference type="PIRSF" id="PIRSF017184">
    <property type="entry name" value="Nnr"/>
    <property type="match status" value="1"/>
</dbReference>
<dbReference type="SUPFAM" id="SSF53613">
    <property type="entry name" value="Ribokinase-like"/>
    <property type="match status" value="1"/>
</dbReference>
<feature type="binding site" evidence="18">
    <location>
        <position position="157"/>
    </location>
    <ligand>
        <name>(6S)-NADPHX</name>
        <dbReference type="ChEBI" id="CHEBI:64076"/>
    </ligand>
</feature>
<evidence type="ECO:0000256" key="15">
    <source>
        <dbReference type="ARBA" id="ARBA00048238"/>
    </source>
</evidence>
<comment type="catalytic activity">
    <reaction evidence="16 17 19">
        <text>(6S)-NADPHX + ADP = AMP + phosphate + NADPH + H(+)</text>
        <dbReference type="Rhea" id="RHEA:32235"/>
        <dbReference type="ChEBI" id="CHEBI:15378"/>
        <dbReference type="ChEBI" id="CHEBI:43474"/>
        <dbReference type="ChEBI" id="CHEBI:57783"/>
        <dbReference type="ChEBI" id="CHEBI:64076"/>
        <dbReference type="ChEBI" id="CHEBI:456215"/>
        <dbReference type="ChEBI" id="CHEBI:456216"/>
        <dbReference type="EC" id="4.2.1.136"/>
    </reaction>
</comment>
<keyword evidence="8 17" id="KW-0521">NADP</keyword>
<comment type="function">
    <text evidence="17">Catalyzes the dehydration of the S-form of NAD(P)HX at the expense of ADP, which is converted to AMP. Together with NAD(P)HX epimerase, which catalyzes the epimerization of the S- and R-forms, the enzyme allows the repair of both epimers of NAD(P)HX, a damaged form of NAD(P)H that is a result of enzymatic or heat-dependent hydration.</text>
</comment>
<dbReference type="PROSITE" id="PS51385">
    <property type="entry name" value="YJEF_N"/>
    <property type="match status" value="1"/>
</dbReference>
<comment type="similarity">
    <text evidence="3 19">In the N-terminal section; belongs to the NnrE/AIBP family.</text>
</comment>
<accession>A0A9X2T0R2</accession>
<comment type="similarity">
    <text evidence="17">Belongs to the NnrD/CARKD family.</text>
</comment>
<evidence type="ECO:0000313" key="22">
    <source>
        <dbReference type="EMBL" id="MCR9015888.1"/>
    </source>
</evidence>
<dbReference type="InterPro" id="IPR000631">
    <property type="entry name" value="CARKD"/>
</dbReference>
<dbReference type="EMBL" id="JANSUY010000011">
    <property type="protein sequence ID" value="MCR9015888.1"/>
    <property type="molecule type" value="Genomic_DNA"/>
</dbReference>
<evidence type="ECO:0000259" key="20">
    <source>
        <dbReference type="PROSITE" id="PS51383"/>
    </source>
</evidence>
<keyword evidence="12 17" id="KW-0456">Lyase</keyword>
<dbReference type="GO" id="GO:0046872">
    <property type="term" value="F:metal ion binding"/>
    <property type="evidence" value="ECO:0007669"/>
    <property type="project" value="UniProtKB-UniRule"/>
</dbReference>
<dbReference type="CDD" id="cd01171">
    <property type="entry name" value="YXKO-related"/>
    <property type="match status" value="1"/>
</dbReference>
<comment type="caution">
    <text evidence="22">The sequence shown here is derived from an EMBL/GenBank/DDBJ whole genome shotgun (WGS) entry which is preliminary data.</text>
</comment>
<evidence type="ECO:0000256" key="7">
    <source>
        <dbReference type="ARBA" id="ARBA00022840"/>
    </source>
</evidence>
<dbReference type="PROSITE" id="PS01050">
    <property type="entry name" value="YJEF_C_2"/>
    <property type="match status" value="1"/>
</dbReference>
<dbReference type="InterPro" id="IPR017953">
    <property type="entry name" value="Carbohydrate_kinase_pred_CS"/>
</dbReference>
<dbReference type="Gene3D" id="3.40.50.10260">
    <property type="entry name" value="YjeF N-terminal domain"/>
    <property type="match status" value="1"/>
</dbReference>
<comment type="cofactor">
    <cofactor evidence="18 19">
        <name>K(+)</name>
        <dbReference type="ChEBI" id="CHEBI:29103"/>
    </cofactor>
    <text evidence="18 19">Binds 1 potassium ion per subunit.</text>
</comment>
<dbReference type="EC" id="5.1.99.6" evidence="19"/>
<dbReference type="InterPro" id="IPR030677">
    <property type="entry name" value="Nnr"/>
</dbReference>
<dbReference type="NCBIfam" id="TIGR00196">
    <property type="entry name" value="yjeF_cterm"/>
    <property type="match status" value="1"/>
</dbReference>
<evidence type="ECO:0000256" key="14">
    <source>
        <dbReference type="ARBA" id="ARBA00025153"/>
    </source>
</evidence>
<evidence type="ECO:0000313" key="23">
    <source>
        <dbReference type="Proteomes" id="UP001142175"/>
    </source>
</evidence>
<dbReference type="EC" id="4.2.1.136" evidence="19"/>
<feature type="domain" description="YjeF C-terminal" evidence="20">
    <location>
        <begin position="223"/>
        <end position="488"/>
    </location>
</feature>
<protein>
    <recommendedName>
        <fullName evidence="19">Bifunctional NAD(P)H-hydrate repair enzyme</fullName>
    </recommendedName>
    <alternativeName>
        <fullName evidence="19">Nicotinamide nucleotide repair protein</fullName>
    </alternativeName>
    <domain>
        <recommendedName>
            <fullName evidence="19">ADP-dependent (S)-NAD(P)H-hydrate dehydratase</fullName>
            <ecNumber evidence="19">4.2.1.136</ecNumber>
        </recommendedName>
        <alternativeName>
            <fullName evidence="19">ADP-dependent NAD(P)HX dehydratase</fullName>
        </alternativeName>
    </domain>
    <domain>
        <recommendedName>
            <fullName evidence="19">NAD(P)H-hydrate epimerase</fullName>
            <ecNumber evidence="19">5.1.99.6</ecNumber>
        </recommendedName>
    </domain>
</protein>
<feature type="binding site" evidence="18">
    <location>
        <position position="60"/>
    </location>
    <ligand>
        <name>K(+)</name>
        <dbReference type="ChEBI" id="CHEBI:29103"/>
    </ligand>
</feature>
<keyword evidence="23" id="KW-1185">Reference proteome</keyword>
<feature type="binding site" evidence="18">
    <location>
        <position position="160"/>
    </location>
    <ligand>
        <name>K(+)</name>
        <dbReference type="ChEBI" id="CHEBI:29103"/>
    </ligand>
</feature>
<evidence type="ECO:0000256" key="12">
    <source>
        <dbReference type="ARBA" id="ARBA00023239"/>
    </source>
</evidence>
<dbReference type="AlphaFoldDB" id="A0A9X2T0R2"/>
<comment type="catalytic activity">
    <reaction evidence="15 17 19">
        <text>(6S)-NADHX + ADP = AMP + phosphate + NADH + H(+)</text>
        <dbReference type="Rhea" id="RHEA:32223"/>
        <dbReference type="ChEBI" id="CHEBI:15378"/>
        <dbReference type="ChEBI" id="CHEBI:43474"/>
        <dbReference type="ChEBI" id="CHEBI:57945"/>
        <dbReference type="ChEBI" id="CHEBI:64074"/>
        <dbReference type="ChEBI" id="CHEBI:456215"/>
        <dbReference type="ChEBI" id="CHEBI:456216"/>
        <dbReference type="EC" id="4.2.1.136"/>
    </reaction>
</comment>
<dbReference type="SUPFAM" id="SSF64153">
    <property type="entry name" value="YjeF N-terminal domain-like"/>
    <property type="match status" value="1"/>
</dbReference>
<comment type="similarity">
    <text evidence="18">Belongs to the NnrE/AIBP family.</text>
</comment>
<evidence type="ECO:0000256" key="16">
    <source>
        <dbReference type="ARBA" id="ARBA00049209"/>
    </source>
</evidence>
<dbReference type="GO" id="GO:0110051">
    <property type="term" value="P:metabolite repair"/>
    <property type="evidence" value="ECO:0007669"/>
    <property type="project" value="TreeGrafter"/>
</dbReference>
<feature type="binding site" evidence="18">
    <location>
        <position position="124"/>
    </location>
    <ligand>
        <name>K(+)</name>
        <dbReference type="ChEBI" id="CHEBI:29103"/>
    </ligand>
</feature>
<evidence type="ECO:0000256" key="5">
    <source>
        <dbReference type="ARBA" id="ARBA00022723"/>
    </source>
</evidence>
<evidence type="ECO:0000256" key="17">
    <source>
        <dbReference type="HAMAP-Rule" id="MF_01965"/>
    </source>
</evidence>
<dbReference type="Gene3D" id="3.40.1190.20">
    <property type="match status" value="1"/>
</dbReference>
<keyword evidence="13" id="KW-0511">Multifunctional enzyme</keyword>
<dbReference type="PANTHER" id="PTHR12592">
    <property type="entry name" value="ATP-DEPENDENT (S)-NAD(P)H-HYDRATE DEHYDRATASE FAMILY MEMBER"/>
    <property type="match status" value="1"/>
</dbReference>
<evidence type="ECO:0000256" key="9">
    <source>
        <dbReference type="ARBA" id="ARBA00022958"/>
    </source>
</evidence>
<evidence type="ECO:0000256" key="3">
    <source>
        <dbReference type="ARBA" id="ARBA00006001"/>
    </source>
</evidence>
<evidence type="ECO:0000256" key="10">
    <source>
        <dbReference type="ARBA" id="ARBA00023027"/>
    </source>
</evidence>
<feature type="domain" description="YjeF N-terminal" evidence="21">
    <location>
        <begin position="10"/>
        <end position="213"/>
    </location>
</feature>
<dbReference type="Proteomes" id="UP001142175">
    <property type="component" value="Unassembled WGS sequence"/>
</dbReference>
<dbReference type="GO" id="GO:0052856">
    <property type="term" value="F:NAD(P)HX epimerase activity"/>
    <property type="evidence" value="ECO:0007669"/>
    <property type="project" value="UniProtKB-UniRule"/>
</dbReference>
<comment type="similarity">
    <text evidence="4 19">In the C-terminal section; belongs to the NnrD/CARKD family.</text>
</comment>
<feature type="binding site" evidence="18">
    <location>
        <begin position="128"/>
        <end position="134"/>
    </location>
    <ligand>
        <name>(6S)-NADPHX</name>
        <dbReference type="ChEBI" id="CHEBI:64076"/>
    </ligand>
</feature>
<dbReference type="GO" id="GO:0046496">
    <property type="term" value="P:nicotinamide nucleotide metabolic process"/>
    <property type="evidence" value="ECO:0007669"/>
    <property type="project" value="UniProtKB-UniRule"/>
</dbReference>
<gene>
    <name evidence="17" type="primary">nnrD</name>
    <name evidence="18" type="synonym">nnrE</name>
    <name evidence="22" type="ORF">NU887_12640</name>
</gene>
<dbReference type="InterPro" id="IPR004443">
    <property type="entry name" value="YjeF_N_dom"/>
</dbReference>
<feature type="binding site" evidence="17">
    <location>
        <position position="429"/>
    </location>
    <ligand>
        <name>AMP</name>
        <dbReference type="ChEBI" id="CHEBI:456215"/>
    </ligand>
</feature>
<comment type="catalytic activity">
    <reaction evidence="1 18 19">
        <text>(6R)-NADHX = (6S)-NADHX</text>
        <dbReference type="Rhea" id="RHEA:32215"/>
        <dbReference type="ChEBI" id="CHEBI:64074"/>
        <dbReference type="ChEBI" id="CHEBI:64075"/>
        <dbReference type="EC" id="5.1.99.6"/>
    </reaction>
</comment>
<evidence type="ECO:0000256" key="13">
    <source>
        <dbReference type="ARBA" id="ARBA00023268"/>
    </source>
</evidence>
<feature type="binding site" evidence="17">
    <location>
        <begin position="400"/>
        <end position="404"/>
    </location>
    <ligand>
        <name>AMP</name>
        <dbReference type="ChEBI" id="CHEBI:456215"/>
    </ligand>
</feature>
<dbReference type="GO" id="GO:0005524">
    <property type="term" value="F:ATP binding"/>
    <property type="evidence" value="ECO:0007669"/>
    <property type="project" value="UniProtKB-UniRule"/>
</dbReference>
<evidence type="ECO:0000256" key="1">
    <source>
        <dbReference type="ARBA" id="ARBA00000013"/>
    </source>
</evidence>
<dbReference type="NCBIfam" id="TIGR00197">
    <property type="entry name" value="yjeF_nterm"/>
    <property type="match status" value="1"/>
</dbReference>
<keyword evidence="9 18" id="KW-0630">Potassium</keyword>
<keyword evidence="6 17" id="KW-0547">Nucleotide-binding</keyword>
<dbReference type="RefSeq" id="WP_258423753.1">
    <property type="nucleotide sequence ID" value="NZ_JANSUY010000011.1"/>
</dbReference>
<evidence type="ECO:0000256" key="8">
    <source>
        <dbReference type="ARBA" id="ARBA00022857"/>
    </source>
</evidence>
<evidence type="ECO:0000259" key="21">
    <source>
        <dbReference type="PROSITE" id="PS51385"/>
    </source>
</evidence>
<evidence type="ECO:0000256" key="6">
    <source>
        <dbReference type="ARBA" id="ARBA00022741"/>
    </source>
</evidence>
<feature type="binding site" evidence="17">
    <location>
        <position position="430"/>
    </location>
    <ligand>
        <name>(6S)-NADPHX</name>
        <dbReference type="ChEBI" id="CHEBI:64076"/>
    </ligand>
</feature>